<protein>
    <submittedName>
        <fullName evidence="3">Uncharacterized protein</fullName>
    </submittedName>
</protein>
<gene>
    <name evidence="3" type="ORF">FSB_LOCUS30934</name>
</gene>
<organism evidence="3">
    <name type="scientific">Fagus sylvatica</name>
    <name type="common">Beechnut</name>
    <dbReference type="NCBI Taxonomy" id="28930"/>
    <lineage>
        <taxon>Eukaryota</taxon>
        <taxon>Viridiplantae</taxon>
        <taxon>Streptophyta</taxon>
        <taxon>Embryophyta</taxon>
        <taxon>Tracheophyta</taxon>
        <taxon>Spermatophyta</taxon>
        <taxon>Magnoliopsida</taxon>
        <taxon>eudicotyledons</taxon>
        <taxon>Gunneridae</taxon>
        <taxon>Pentapetalae</taxon>
        <taxon>rosids</taxon>
        <taxon>fabids</taxon>
        <taxon>Fagales</taxon>
        <taxon>Fagaceae</taxon>
        <taxon>Fagus</taxon>
    </lineage>
</organism>
<dbReference type="EMBL" id="OIVN01002369">
    <property type="protein sequence ID" value="SPD03052.1"/>
    <property type="molecule type" value="Genomic_DNA"/>
</dbReference>
<keyword evidence="2" id="KW-0472">Membrane</keyword>
<evidence type="ECO:0000313" key="3">
    <source>
        <dbReference type="EMBL" id="SPD03052.1"/>
    </source>
</evidence>
<evidence type="ECO:0000256" key="1">
    <source>
        <dbReference type="SAM" id="MobiDB-lite"/>
    </source>
</evidence>
<feature type="transmembrane region" description="Helical" evidence="2">
    <location>
        <begin position="411"/>
        <end position="433"/>
    </location>
</feature>
<keyword evidence="2" id="KW-1133">Transmembrane helix</keyword>
<sequence length="522" mass="58399">MQHIFGKLSTSTFQRYKVCTNQSSDERVITPGSRGVGAIFARFSGEDSDQTGDATGEQSVPRRSRSRYLSNAPRLADQLVANREDSAREGDSPDVEFRRSWYRRKACTAYFCKVSDSWESELGLVRYGPANRGHQGVFGPFEDSFPIGIPARPGKILAIREFHVMHECVFFPTCPGLADQLVASQEDSARKRGNVGGKVPKFSAQPYFISPFSRAWSCTEASLGLQDMILRTEAVGKFLMPRVLTITSSFLVRFQPVKYRIEALIMLFRTVKERLVQFSFWPGQPSGQTWSTLVKLGRLWSKLSEIWEMRAFVGSSRLGPGYLVLRADTQENLGGKNGVMTAGAGVVHVFDLLPFVTTGSYEVKEAPPINRPPTSLTFLSTHSVFALFKLTTISSKALTSTTPKSLVSSPMMIAAILTPLEYCFNVILIMLWWNHNMLTMDSRSAVTPTVSTNLRNFQCQPSDCCLHIMQELLVFMMEIFPLGSRKNNSFMIMSLERLLSFHKSTIEPKLANKALIPTDEAK</sequence>
<reference evidence="3" key="1">
    <citation type="submission" date="2018-02" db="EMBL/GenBank/DDBJ databases">
        <authorList>
            <person name="Cohen D.B."/>
            <person name="Kent A.D."/>
        </authorList>
    </citation>
    <scope>NUCLEOTIDE SEQUENCE</scope>
</reference>
<accession>A0A2N9GTP3</accession>
<keyword evidence="2" id="KW-0812">Transmembrane</keyword>
<evidence type="ECO:0000256" key="2">
    <source>
        <dbReference type="SAM" id="Phobius"/>
    </source>
</evidence>
<proteinExistence type="predicted"/>
<dbReference type="AlphaFoldDB" id="A0A2N9GTP3"/>
<name>A0A2N9GTP3_FAGSY</name>
<feature type="region of interest" description="Disordered" evidence="1">
    <location>
        <begin position="45"/>
        <end position="67"/>
    </location>
</feature>